<dbReference type="AlphaFoldDB" id="A0A498H188"/>
<gene>
    <name evidence="2" type="ORF">ABH15_10145</name>
</gene>
<dbReference type="Gene3D" id="3.50.50.60">
    <property type="entry name" value="FAD/NAD(P)-binding domain"/>
    <property type="match status" value="1"/>
</dbReference>
<sequence length="443" mass="48940">MSNNRNVKSAILGGGLTGITLARLLQENGEDVVVLEREPRIGGLCRSVTSAGFTFDIGGSHIIFSRDTEVLAFMREVLGENKDQRARNTKILYKGRYVKYPFENGLAALPKDDLFFCINEFVRTLIAVEKGEVPPPANFAEWIGATFGRGIAECYMLPYNEKIWNYPAERMSHHWVDGRIPRPPVEDIIKSAIGIETEGYTHQAVFTYPVTGGIEALVDAIAAPVMPSVITGFSVTAIRKKDGSFVISDGEREVEADRIISTIPLQALLPTLDDVPEEVVKACDALRYNSLCSVFIGLAGSVPDLSWVYVPEESVGLFNRISFPSNYSTAVAPEGHGSILAEITYNDGDAISLMTDAEVIDHTVSSLCRAGIIRDAGDVVYTGVERQKFAYVVYDLDYRKNITLVREYCRARDIALVGRFSEFEYLNMDGCIRSAITFARADR</sequence>
<name>A0A498H188_9EURY</name>
<dbReference type="PANTHER" id="PTHR21197">
    <property type="entry name" value="UDP-GALACTOPYRANOSE MUTASE"/>
    <property type="match status" value="1"/>
</dbReference>
<dbReference type="InterPro" id="IPR036188">
    <property type="entry name" value="FAD/NAD-bd_sf"/>
</dbReference>
<evidence type="ECO:0000313" key="3">
    <source>
        <dbReference type="Proteomes" id="UP000290932"/>
    </source>
</evidence>
<dbReference type="EMBL" id="LHQS01000002">
    <property type="protein sequence ID" value="RXE56433.1"/>
    <property type="molecule type" value="Genomic_DNA"/>
</dbReference>
<evidence type="ECO:0000259" key="1">
    <source>
        <dbReference type="Pfam" id="PF01593"/>
    </source>
</evidence>
<dbReference type="Proteomes" id="UP000290932">
    <property type="component" value="Unassembled WGS sequence"/>
</dbReference>
<dbReference type="InterPro" id="IPR002937">
    <property type="entry name" value="Amino_oxidase"/>
</dbReference>
<dbReference type="GO" id="GO:0008767">
    <property type="term" value="F:UDP-galactopyranose mutase activity"/>
    <property type="evidence" value="ECO:0007669"/>
    <property type="project" value="TreeGrafter"/>
</dbReference>
<organism evidence="2 3">
    <name type="scientific">Methanoculleus taiwanensis</name>
    <dbReference type="NCBI Taxonomy" id="1550565"/>
    <lineage>
        <taxon>Archaea</taxon>
        <taxon>Methanobacteriati</taxon>
        <taxon>Methanobacteriota</taxon>
        <taxon>Stenosarchaea group</taxon>
        <taxon>Methanomicrobia</taxon>
        <taxon>Methanomicrobiales</taxon>
        <taxon>Methanomicrobiaceae</taxon>
        <taxon>Methanoculleus</taxon>
    </lineage>
</organism>
<evidence type="ECO:0000313" key="2">
    <source>
        <dbReference type="EMBL" id="RXE56433.1"/>
    </source>
</evidence>
<dbReference type="GO" id="GO:0016491">
    <property type="term" value="F:oxidoreductase activity"/>
    <property type="evidence" value="ECO:0007669"/>
    <property type="project" value="InterPro"/>
</dbReference>
<dbReference type="PANTHER" id="PTHR21197:SF0">
    <property type="entry name" value="UDP-GALACTOPYRANOSE MUTASE"/>
    <property type="match status" value="1"/>
</dbReference>
<feature type="domain" description="Amine oxidase" evidence="1">
    <location>
        <begin position="16"/>
        <end position="440"/>
    </location>
</feature>
<dbReference type="OrthoDB" id="11867at2157"/>
<accession>A0A498H188</accession>
<proteinExistence type="predicted"/>
<protein>
    <submittedName>
        <fullName evidence="2">FAD-dependent oxidoreductase</fullName>
    </submittedName>
</protein>
<comment type="caution">
    <text evidence="2">The sequence shown here is derived from an EMBL/GenBank/DDBJ whole genome shotgun (WGS) entry which is preliminary data.</text>
</comment>
<dbReference type="GO" id="GO:0050660">
    <property type="term" value="F:flavin adenine dinucleotide binding"/>
    <property type="evidence" value="ECO:0007669"/>
    <property type="project" value="TreeGrafter"/>
</dbReference>
<dbReference type="SUPFAM" id="SSF51905">
    <property type="entry name" value="FAD/NAD(P)-binding domain"/>
    <property type="match status" value="1"/>
</dbReference>
<keyword evidence="3" id="KW-1185">Reference proteome</keyword>
<dbReference type="GO" id="GO:0005829">
    <property type="term" value="C:cytosol"/>
    <property type="evidence" value="ECO:0007669"/>
    <property type="project" value="TreeGrafter"/>
</dbReference>
<dbReference type="Pfam" id="PF01593">
    <property type="entry name" value="Amino_oxidase"/>
    <property type="match status" value="1"/>
</dbReference>
<reference evidence="2 3" key="1">
    <citation type="journal article" date="2015" name="Int. J. Syst. Evol. Microbiol.">
        <title>Methanoculleus taiwanensis sp. nov., a methanogen isolated from deep marine sediment at the deformation front area near Taiwan.</title>
        <authorList>
            <person name="Weng C.Y."/>
            <person name="Chen S.C."/>
            <person name="Lai M.C."/>
            <person name="Wu S.Y."/>
            <person name="Lin S."/>
            <person name="Yang T.F."/>
            <person name="Chen P.C."/>
        </authorList>
    </citation>
    <scope>NUCLEOTIDE SEQUENCE [LARGE SCALE GENOMIC DNA]</scope>
    <source>
        <strain evidence="2 3">CYW4</strain>
    </source>
</reference>